<gene>
    <name evidence="2" type="ORF">SE17_41820</name>
</gene>
<dbReference type="EMBL" id="LJCR01003282">
    <property type="protein sequence ID" value="KPV47742.1"/>
    <property type="molecule type" value="Genomic_DNA"/>
</dbReference>
<reference evidence="2 3" key="1">
    <citation type="submission" date="2015-09" db="EMBL/GenBank/DDBJ databases">
        <title>Draft genome sequence of Kouleothrix aurantiaca JCM 19913.</title>
        <authorList>
            <person name="Hemp J."/>
        </authorList>
    </citation>
    <scope>NUCLEOTIDE SEQUENCE [LARGE SCALE GENOMIC DNA]</scope>
    <source>
        <strain evidence="2 3">COM-B</strain>
    </source>
</reference>
<proteinExistence type="predicted"/>
<name>A0A0P9CQ30_9CHLR</name>
<feature type="domain" description="Glycogen debranching enzyme bacterial and archaeal type N-terminal" evidence="1">
    <location>
        <begin position="2"/>
        <end position="182"/>
    </location>
</feature>
<comment type="caution">
    <text evidence="2">The sequence shown here is derived from an EMBL/GenBank/DDBJ whole genome shotgun (WGS) entry which is preliminary data.</text>
</comment>
<organism evidence="2 3">
    <name type="scientific">Kouleothrix aurantiaca</name>
    <dbReference type="NCBI Taxonomy" id="186479"/>
    <lineage>
        <taxon>Bacteria</taxon>
        <taxon>Bacillati</taxon>
        <taxon>Chloroflexota</taxon>
        <taxon>Chloroflexia</taxon>
        <taxon>Chloroflexales</taxon>
        <taxon>Roseiflexineae</taxon>
        <taxon>Roseiflexaceae</taxon>
        <taxon>Kouleothrix</taxon>
    </lineage>
</organism>
<evidence type="ECO:0000259" key="1">
    <source>
        <dbReference type="Pfam" id="PF12439"/>
    </source>
</evidence>
<sequence length="217" mass="23980">ARTVLVGTAVEWAEYAGTRTPLFAFEYAGGTIDQRGFAYCESFALEGMLPVWRYALGDAILEKRVWMPDGTNTTYVRYRLIRASAPIALVITPLVTYRDFHTLSRRADHAFHVEPGSQGATILAAPGARPFHLLASAGSFTPQNDWFENFFHRVEHERGFDDTESDLFAPGTFRATIQPGAAWTLTLSAEAQPDTDAERALVAAQSRQGALLRQARA</sequence>
<accession>A0A0P9CQ30</accession>
<keyword evidence="3" id="KW-1185">Reference proteome</keyword>
<dbReference type="Pfam" id="PF12439">
    <property type="entry name" value="GDE_N"/>
    <property type="match status" value="1"/>
</dbReference>
<feature type="non-terminal residue" evidence="2">
    <location>
        <position position="1"/>
    </location>
</feature>
<feature type="non-terminal residue" evidence="2">
    <location>
        <position position="217"/>
    </location>
</feature>
<evidence type="ECO:0000313" key="3">
    <source>
        <dbReference type="Proteomes" id="UP000050509"/>
    </source>
</evidence>
<evidence type="ECO:0000313" key="2">
    <source>
        <dbReference type="EMBL" id="KPV47742.1"/>
    </source>
</evidence>
<dbReference type="AlphaFoldDB" id="A0A0P9CQ30"/>
<dbReference type="InterPro" id="IPR024742">
    <property type="entry name" value="Glycogen_debranch_N"/>
</dbReference>
<dbReference type="Proteomes" id="UP000050509">
    <property type="component" value="Unassembled WGS sequence"/>
</dbReference>
<protein>
    <recommendedName>
        <fullName evidence="1">Glycogen debranching enzyme bacterial and archaeal type N-terminal domain-containing protein</fullName>
    </recommendedName>
</protein>